<dbReference type="AlphaFoldDB" id="A0A2U1SNS8"/>
<comment type="subcellular location">
    <subcellularLocation>
        <location evidence="1">Cell envelope</location>
    </subcellularLocation>
</comment>
<dbReference type="GO" id="GO:0020037">
    <property type="term" value="F:heme binding"/>
    <property type="evidence" value="ECO:0007669"/>
    <property type="project" value="InterPro"/>
</dbReference>
<keyword evidence="5" id="KW-0560">Oxidoreductase</keyword>
<name>A0A2U1SNS8_METSR</name>
<keyword evidence="3 7" id="KW-0479">Metal-binding</keyword>
<accession>A0A2U1SNS8</accession>
<evidence type="ECO:0000256" key="5">
    <source>
        <dbReference type="ARBA" id="ARBA00023002"/>
    </source>
</evidence>
<dbReference type="Gene3D" id="1.10.760.10">
    <property type="entry name" value="Cytochrome c-like domain"/>
    <property type="match status" value="2"/>
</dbReference>
<dbReference type="GO" id="GO:0004130">
    <property type="term" value="F:cytochrome-c peroxidase activity"/>
    <property type="evidence" value="ECO:0007669"/>
    <property type="project" value="TreeGrafter"/>
</dbReference>
<dbReference type="InterPro" id="IPR004852">
    <property type="entry name" value="Di-haem_cyt_c_peroxidsae"/>
</dbReference>
<keyword evidence="4 8" id="KW-0732">Signal</keyword>
<sequence length="423" mass="46089">MALAIRSRLSIVSRAFFFLLAAAAPAASFESTTSDARAADEAGLTPRELLGKRIFEDKSLSEPAGLSCASCHDPAKAFQGNNGSPVAALARGSRPDALGTRKTPSLAYVSFSPRFHFMKKEDEETGATELVPAGGQFWDGRADDLAAQVEGPLLNPREMNNPSRAAVVEKIKSGAYADLARRVYGAKIFDSDAAFDKLARAVAAYESSARFHPFSSKFDDVLRGREKLTAEEAKGFALFKDKNKGNCLACHVGEEKSRRPQDWLFTDFSYDALGAPRNAAIPDNKDPAFVDLGLCKREGLAKIAPKGFDIDSLCGQFKAPSLRNVAVTGPYLHNGVFASLRDVVAYYATRDTDPARWYPKKDGATAKYDDLPEKFHDNVNVKEVPYDRKPGETPRLDEGEIDAIVAFLRTLTDRPAPVARAEK</sequence>
<feature type="domain" description="Cytochrome c" evidence="9">
    <location>
        <begin position="230"/>
        <end position="412"/>
    </location>
</feature>
<evidence type="ECO:0000256" key="7">
    <source>
        <dbReference type="PROSITE-ProRule" id="PRU00433"/>
    </source>
</evidence>
<organism evidence="10 11">
    <name type="scientific">Methylosinus sporium</name>
    <dbReference type="NCBI Taxonomy" id="428"/>
    <lineage>
        <taxon>Bacteria</taxon>
        <taxon>Pseudomonadati</taxon>
        <taxon>Pseudomonadota</taxon>
        <taxon>Alphaproteobacteria</taxon>
        <taxon>Hyphomicrobiales</taxon>
        <taxon>Methylocystaceae</taxon>
        <taxon>Methylosinus</taxon>
    </lineage>
</organism>
<feature type="domain" description="Cytochrome c" evidence="9">
    <location>
        <begin position="46"/>
        <end position="187"/>
    </location>
</feature>
<dbReference type="GO" id="GO:0009055">
    <property type="term" value="F:electron transfer activity"/>
    <property type="evidence" value="ECO:0007669"/>
    <property type="project" value="InterPro"/>
</dbReference>
<evidence type="ECO:0000313" key="10">
    <source>
        <dbReference type="EMBL" id="PWB93266.1"/>
    </source>
</evidence>
<comment type="caution">
    <text evidence="10">The sequence shown here is derived from an EMBL/GenBank/DDBJ whole genome shotgun (WGS) entry which is preliminary data.</text>
</comment>
<evidence type="ECO:0000256" key="8">
    <source>
        <dbReference type="SAM" id="SignalP"/>
    </source>
</evidence>
<dbReference type="GO" id="GO:0046872">
    <property type="term" value="F:metal ion binding"/>
    <property type="evidence" value="ECO:0007669"/>
    <property type="project" value="UniProtKB-KW"/>
</dbReference>
<evidence type="ECO:0000313" key="11">
    <source>
        <dbReference type="Proteomes" id="UP000245137"/>
    </source>
</evidence>
<dbReference type="InterPro" id="IPR051395">
    <property type="entry name" value="Cytochrome_c_Peroxidase/MauG"/>
</dbReference>
<dbReference type="Pfam" id="PF03150">
    <property type="entry name" value="CCP_MauG"/>
    <property type="match status" value="1"/>
</dbReference>
<dbReference type="SUPFAM" id="SSF46626">
    <property type="entry name" value="Cytochrome c"/>
    <property type="match status" value="2"/>
</dbReference>
<evidence type="ECO:0000256" key="2">
    <source>
        <dbReference type="ARBA" id="ARBA00022617"/>
    </source>
</evidence>
<dbReference type="InterPro" id="IPR009056">
    <property type="entry name" value="Cyt_c-like_dom"/>
</dbReference>
<feature type="chain" id="PRO_5015675661" evidence="8">
    <location>
        <begin position="27"/>
        <end position="423"/>
    </location>
</feature>
<dbReference type="PANTHER" id="PTHR30600:SF10">
    <property type="entry name" value="BLL6722 PROTEIN"/>
    <property type="match status" value="1"/>
</dbReference>
<reference evidence="10 11" key="1">
    <citation type="journal article" date="2018" name="Appl. Microbiol. Biotechnol.">
        <title>Co-cultivation of the strictly anaerobic methanogen Methanosarcina barkeri with aerobic methanotrophs in an oxygen-limited membrane bioreactor.</title>
        <authorList>
            <person name="In 't Zandt M.H."/>
            <person name="van den Bosch T.J.M."/>
            <person name="Rijkers R."/>
            <person name="van Kessel M.A.H.J."/>
            <person name="Jetten M.S.M."/>
            <person name="Welte C.U."/>
        </authorList>
    </citation>
    <scope>NUCLEOTIDE SEQUENCE [LARGE SCALE GENOMIC DNA]</scope>
    <source>
        <strain evidence="10 11">DSM 17706</strain>
    </source>
</reference>
<gene>
    <name evidence="10" type="ORF">C5689_13775</name>
</gene>
<dbReference type="PROSITE" id="PS51007">
    <property type="entry name" value="CYTC"/>
    <property type="match status" value="2"/>
</dbReference>
<evidence type="ECO:0000256" key="1">
    <source>
        <dbReference type="ARBA" id="ARBA00004196"/>
    </source>
</evidence>
<evidence type="ECO:0000256" key="4">
    <source>
        <dbReference type="ARBA" id="ARBA00022729"/>
    </source>
</evidence>
<dbReference type="RefSeq" id="WP_108917844.1">
    <property type="nucleotide sequence ID" value="NZ_BGJY01000001.1"/>
</dbReference>
<evidence type="ECO:0000259" key="9">
    <source>
        <dbReference type="PROSITE" id="PS51007"/>
    </source>
</evidence>
<dbReference type="GO" id="GO:0030313">
    <property type="term" value="C:cell envelope"/>
    <property type="evidence" value="ECO:0007669"/>
    <property type="project" value="UniProtKB-SubCell"/>
</dbReference>
<proteinExistence type="predicted"/>
<feature type="signal peptide" evidence="8">
    <location>
        <begin position="1"/>
        <end position="26"/>
    </location>
</feature>
<keyword evidence="2 7" id="KW-0349">Heme</keyword>
<dbReference type="OrthoDB" id="9805202at2"/>
<protein>
    <submittedName>
        <fullName evidence="10">Cytochrome-c peroxidase</fullName>
    </submittedName>
</protein>
<dbReference type="PANTHER" id="PTHR30600">
    <property type="entry name" value="CYTOCHROME C PEROXIDASE-RELATED"/>
    <property type="match status" value="1"/>
</dbReference>
<dbReference type="InterPro" id="IPR036909">
    <property type="entry name" value="Cyt_c-like_dom_sf"/>
</dbReference>
<keyword evidence="10" id="KW-0575">Peroxidase</keyword>
<evidence type="ECO:0000256" key="6">
    <source>
        <dbReference type="ARBA" id="ARBA00023004"/>
    </source>
</evidence>
<dbReference type="EMBL" id="PUIV01000024">
    <property type="protein sequence ID" value="PWB93266.1"/>
    <property type="molecule type" value="Genomic_DNA"/>
</dbReference>
<dbReference type="Proteomes" id="UP000245137">
    <property type="component" value="Unassembled WGS sequence"/>
</dbReference>
<evidence type="ECO:0000256" key="3">
    <source>
        <dbReference type="ARBA" id="ARBA00022723"/>
    </source>
</evidence>
<keyword evidence="11" id="KW-1185">Reference proteome</keyword>
<keyword evidence="6 7" id="KW-0408">Iron</keyword>